<dbReference type="EMBL" id="FMXE01000007">
    <property type="protein sequence ID" value="SDA61295.1"/>
    <property type="molecule type" value="Genomic_DNA"/>
</dbReference>
<dbReference type="Gene3D" id="3.40.630.30">
    <property type="match status" value="1"/>
</dbReference>
<dbReference type="InterPro" id="IPR016181">
    <property type="entry name" value="Acyl_CoA_acyltransferase"/>
</dbReference>
<dbReference type="PANTHER" id="PTHR43800:SF1">
    <property type="entry name" value="PEPTIDYL-LYSINE N-ACETYLTRANSFERASE YJAB"/>
    <property type="match status" value="1"/>
</dbReference>
<dbReference type="SUPFAM" id="SSF55729">
    <property type="entry name" value="Acyl-CoA N-acyltransferases (Nat)"/>
    <property type="match status" value="1"/>
</dbReference>
<evidence type="ECO:0000259" key="3">
    <source>
        <dbReference type="PROSITE" id="PS51186"/>
    </source>
</evidence>
<dbReference type="RefSeq" id="WP_092729156.1">
    <property type="nucleotide sequence ID" value="NZ_FMXE01000007.1"/>
</dbReference>
<dbReference type="PANTHER" id="PTHR43800">
    <property type="entry name" value="PEPTIDYL-LYSINE N-ACETYLTRANSFERASE YJAB"/>
    <property type="match status" value="1"/>
</dbReference>
<reference evidence="5" key="1">
    <citation type="submission" date="2016-10" db="EMBL/GenBank/DDBJ databases">
        <authorList>
            <person name="Varghese N."/>
            <person name="Submissions S."/>
        </authorList>
    </citation>
    <scope>NUCLEOTIDE SEQUENCE [LARGE SCALE GENOMIC DNA]</scope>
    <source>
        <strain evidence="5">DSM 22703</strain>
    </source>
</reference>
<keyword evidence="5" id="KW-1185">Reference proteome</keyword>
<keyword evidence="2 4" id="KW-0012">Acyltransferase</keyword>
<keyword evidence="1 4" id="KW-0808">Transferase</keyword>
<dbReference type="CDD" id="cd04301">
    <property type="entry name" value="NAT_SF"/>
    <property type="match status" value="1"/>
</dbReference>
<dbReference type="OrthoDB" id="9800604at2"/>
<protein>
    <submittedName>
        <fullName evidence="4">L-amino acid N-acyltransferase YncA</fullName>
    </submittedName>
</protein>
<evidence type="ECO:0000256" key="1">
    <source>
        <dbReference type="ARBA" id="ARBA00022679"/>
    </source>
</evidence>
<sequence>MISIRKLPADELSKVQSIAHLTWPTTFVNILSPEQIDYMLNWMYSLEMLESQLEKGHTFLLAEEEGTELGFAGFELNFSEGPKAKLHKIYLLPEAQGKGAGKALILEVADRARKASQKSLLLNVNKHNQNAINFYHRIGFQEIYKEVIDIGNGFIMDDVVMELSL</sequence>
<dbReference type="PROSITE" id="PS51186">
    <property type="entry name" value="GNAT"/>
    <property type="match status" value="1"/>
</dbReference>
<accession>A0A1G5WVD6</accession>
<organism evidence="4 5">
    <name type="scientific">Algoriphagus alkaliphilus</name>
    <dbReference type="NCBI Taxonomy" id="279824"/>
    <lineage>
        <taxon>Bacteria</taxon>
        <taxon>Pseudomonadati</taxon>
        <taxon>Bacteroidota</taxon>
        <taxon>Cytophagia</taxon>
        <taxon>Cytophagales</taxon>
        <taxon>Cyclobacteriaceae</taxon>
        <taxon>Algoriphagus</taxon>
    </lineage>
</organism>
<feature type="domain" description="N-acetyltransferase" evidence="3">
    <location>
        <begin position="2"/>
        <end position="165"/>
    </location>
</feature>
<dbReference type="InterPro" id="IPR000182">
    <property type="entry name" value="GNAT_dom"/>
</dbReference>
<dbReference type="AlphaFoldDB" id="A0A1G5WVD6"/>
<dbReference type="Pfam" id="PF00583">
    <property type="entry name" value="Acetyltransf_1"/>
    <property type="match status" value="1"/>
</dbReference>
<evidence type="ECO:0000313" key="4">
    <source>
        <dbReference type="EMBL" id="SDA61295.1"/>
    </source>
</evidence>
<dbReference type="Proteomes" id="UP000198756">
    <property type="component" value="Unassembled WGS sequence"/>
</dbReference>
<dbReference type="STRING" id="279824.SAMN03080617_01327"/>
<evidence type="ECO:0000256" key="2">
    <source>
        <dbReference type="ARBA" id="ARBA00023315"/>
    </source>
</evidence>
<gene>
    <name evidence="4" type="ORF">SAMN03080617_01327</name>
</gene>
<name>A0A1G5WVD6_9BACT</name>
<dbReference type="GO" id="GO:0016747">
    <property type="term" value="F:acyltransferase activity, transferring groups other than amino-acyl groups"/>
    <property type="evidence" value="ECO:0007669"/>
    <property type="project" value="InterPro"/>
</dbReference>
<evidence type="ECO:0000313" key="5">
    <source>
        <dbReference type="Proteomes" id="UP000198756"/>
    </source>
</evidence>
<proteinExistence type="predicted"/>